<dbReference type="Gene3D" id="2.60.40.10">
    <property type="entry name" value="Immunoglobulins"/>
    <property type="match status" value="1"/>
</dbReference>
<dbReference type="EMBL" id="BARU01021014">
    <property type="protein sequence ID" value="GAH55715.1"/>
    <property type="molecule type" value="Genomic_DNA"/>
</dbReference>
<feature type="non-terminal residue" evidence="2">
    <location>
        <position position="284"/>
    </location>
</feature>
<gene>
    <name evidence="2" type="ORF">S03H2_34437</name>
</gene>
<organism evidence="2">
    <name type="scientific">marine sediment metagenome</name>
    <dbReference type="NCBI Taxonomy" id="412755"/>
    <lineage>
        <taxon>unclassified sequences</taxon>
        <taxon>metagenomes</taxon>
        <taxon>ecological metagenomes</taxon>
    </lineage>
</organism>
<feature type="non-terminal residue" evidence="2">
    <location>
        <position position="1"/>
    </location>
</feature>
<accession>X1HF67</accession>
<feature type="domain" description="Nbr1 FW" evidence="1">
    <location>
        <begin position="98"/>
        <end position="201"/>
    </location>
</feature>
<name>X1HF67_9ZZZZ</name>
<evidence type="ECO:0000259" key="1">
    <source>
        <dbReference type="Pfam" id="PF16158"/>
    </source>
</evidence>
<dbReference type="InterPro" id="IPR013783">
    <property type="entry name" value="Ig-like_fold"/>
</dbReference>
<evidence type="ECO:0000313" key="2">
    <source>
        <dbReference type="EMBL" id="GAH55715.1"/>
    </source>
</evidence>
<dbReference type="CDD" id="cd14947">
    <property type="entry name" value="NBR1_like"/>
    <property type="match status" value="1"/>
</dbReference>
<comment type="caution">
    <text evidence="2">The sequence shown here is derived from an EMBL/GenBank/DDBJ whole genome shotgun (WGS) entry which is preliminary data.</text>
</comment>
<dbReference type="Pfam" id="PF16158">
    <property type="entry name" value="N_BRCA1_IG"/>
    <property type="match status" value="1"/>
</dbReference>
<protein>
    <recommendedName>
        <fullName evidence="1">Nbr1 FW domain-containing protein</fullName>
    </recommendedName>
</protein>
<reference evidence="2" key="1">
    <citation type="journal article" date="2014" name="Front. Microbiol.">
        <title>High frequency of phylogenetically diverse reductive dehalogenase-homologous genes in deep subseafloor sedimentary metagenomes.</title>
        <authorList>
            <person name="Kawai M."/>
            <person name="Futagami T."/>
            <person name="Toyoda A."/>
            <person name="Takaki Y."/>
            <person name="Nishi S."/>
            <person name="Hori S."/>
            <person name="Arai W."/>
            <person name="Tsubouchi T."/>
            <person name="Morono Y."/>
            <person name="Uchiyama I."/>
            <person name="Ito T."/>
            <person name="Fujiyama A."/>
            <person name="Inagaki F."/>
            <person name="Takami H."/>
        </authorList>
    </citation>
    <scope>NUCLEOTIDE SEQUENCE</scope>
    <source>
        <strain evidence="2">Expedition CK06-06</strain>
    </source>
</reference>
<dbReference type="AlphaFoldDB" id="X1HF67"/>
<dbReference type="PANTHER" id="PTHR20930:SF0">
    <property type="entry name" value="PROTEIN ILRUN"/>
    <property type="match status" value="1"/>
</dbReference>
<sequence length="284" mass="30806">AALAAYFGMDASEFYHFEVKENTGMHAKGGVDNGYFLAAKVDGQWVFVDGGHAAPNCNEVARYRFPASMVPWCPAAGSDAPDCPGSGTTVATFIEDVTYADGTKVPAGENFTKTWRIKNVGTCTWNSDYQLVFDSGYSMSGPSHQRLTDSHIAPGETLDVSVELIAPDTPGTYRGNWKFKDPYGNTFELTTGNPIWVEIKVVQNKSDQAENSSSNSDYPTIRITDVNQDRNVTITGANFPPNNTLNVFLNYNGTKGIDGILVGSSMTDASGELTDIYAIPTYLR</sequence>
<proteinExistence type="predicted"/>
<dbReference type="InterPro" id="IPR032350">
    <property type="entry name" value="Nbr1_FW"/>
</dbReference>
<dbReference type="PANTHER" id="PTHR20930">
    <property type="entry name" value="OVARIAN CARCINOMA ANTIGEN CA125-RELATED"/>
    <property type="match status" value="1"/>
</dbReference>